<evidence type="ECO:0000256" key="6">
    <source>
        <dbReference type="ARBA" id="ARBA00023242"/>
    </source>
</evidence>
<accession>A0A061ATH5</accession>
<keyword evidence="5" id="KW-0736">Signalosome</keyword>
<dbReference type="PROSITE" id="PS50250">
    <property type="entry name" value="PCI"/>
    <property type="match status" value="1"/>
</dbReference>
<dbReference type="Pfam" id="PF01399">
    <property type="entry name" value="PCI"/>
    <property type="match status" value="1"/>
</dbReference>
<dbReference type="SMART" id="SM00088">
    <property type="entry name" value="PINT"/>
    <property type="match status" value="1"/>
</dbReference>
<feature type="region of interest" description="Disordered" evidence="7">
    <location>
        <begin position="190"/>
        <end position="214"/>
    </location>
</feature>
<dbReference type="EMBL" id="LK052938">
    <property type="protein sequence ID" value="CDR38684.1"/>
    <property type="molecule type" value="Genomic_DNA"/>
</dbReference>
<dbReference type="GO" id="GO:0005737">
    <property type="term" value="C:cytoplasm"/>
    <property type="evidence" value="ECO:0007669"/>
    <property type="project" value="UniProtKB-SubCell"/>
</dbReference>
<dbReference type="PANTHER" id="PTHR14145:SF2">
    <property type="entry name" value="COP9 SIGNALOSOME COMPLEX SUBUNIT 1"/>
    <property type="match status" value="1"/>
</dbReference>
<evidence type="ECO:0000256" key="3">
    <source>
        <dbReference type="ARBA" id="ARBA00008793"/>
    </source>
</evidence>
<dbReference type="PANTHER" id="PTHR14145">
    <property type="entry name" value="26S PROTESOME SUBUNIT 6"/>
    <property type="match status" value="1"/>
</dbReference>
<evidence type="ECO:0000256" key="4">
    <source>
        <dbReference type="ARBA" id="ARBA00022490"/>
    </source>
</evidence>
<feature type="domain" description="PCI" evidence="8">
    <location>
        <begin position="1"/>
        <end position="154"/>
    </location>
</feature>
<proteinExistence type="inferred from homology"/>
<dbReference type="GO" id="GO:0008180">
    <property type="term" value="C:COP9 signalosome"/>
    <property type="evidence" value="ECO:0007669"/>
    <property type="project" value="UniProtKB-KW"/>
</dbReference>
<dbReference type="AlphaFoldDB" id="A0A061ATH5"/>
<gene>
    <name evidence="9" type="ORF">RHTO0S_03e12156g</name>
</gene>
<evidence type="ECO:0000256" key="2">
    <source>
        <dbReference type="ARBA" id="ARBA00004496"/>
    </source>
</evidence>
<evidence type="ECO:0000259" key="8">
    <source>
        <dbReference type="PROSITE" id="PS50250"/>
    </source>
</evidence>
<dbReference type="OrthoDB" id="422427at2759"/>
<dbReference type="SUPFAM" id="SSF46785">
    <property type="entry name" value="Winged helix' DNA-binding domain"/>
    <property type="match status" value="1"/>
</dbReference>
<organism evidence="9">
    <name type="scientific">Rhodotorula toruloides</name>
    <name type="common">Yeast</name>
    <name type="synonym">Rhodosporidium toruloides</name>
    <dbReference type="NCBI Taxonomy" id="5286"/>
    <lineage>
        <taxon>Eukaryota</taxon>
        <taxon>Fungi</taxon>
        <taxon>Dikarya</taxon>
        <taxon>Basidiomycota</taxon>
        <taxon>Pucciniomycotina</taxon>
        <taxon>Microbotryomycetes</taxon>
        <taxon>Sporidiobolales</taxon>
        <taxon>Sporidiobolaceae</taxon>
        <taxon>Rhodotorula</taxon>
    </lineage>
</organism>
<keyword evidence="6" id="KW-0539">Nucleus</keyword>
<evidence type="ECO:0000313" key="9">
    <source>
        <dbReference type="EMBL" id="CDR38684.1"/>
    </source>
</evidence>
<evidence type="ECO:0000256" key="5">
    <source>
        <dbReference type="ARBA" id="ARBA00022790"/>
    </source>
</evidence>
<dbReference type="InterPro" id="IPR019585">
    <property type="entry name" value="Rpn7/CSN1"/>
</dbReference>
<evidence type="ECO:0000256" key="7">
    <source>
        <dbReference type="SAM" id="MobiDB-lite"/>
    </source>
</evidence>
<dbReference type="Gene3D" id="1.25.40.570">
    <property type="match status" value="1"/>
</dbReference>
<name>A0A061ATH5_RHOTO</name>
<protein>
    <submittedName>
        <fullName evidence="9">RHTO0S03e12156g1_1</fullName>
    </submittedName>
</protein>
<comment type="similarity">
    <text evidence="3">Belongs to the CSN1 family.</text>
</comment>
<dbReference type="InterPro" id="IPR000717">
    <property type="entry name" value="PCI_dom"/>
</dbReference>
<evidence type="ECO:0000256" key="1">
    <source>
        <dbReference type="ARBA" id="ARBA00004123"/>
    </source>
</evidence>
<comment type="subcellular location">
    <subcellularLocation>
        <location evidence="2">Cytoplasm</location>
    </subcellularLocation>
    <subcellularLocation>
        <location evidence="1">Nucleus</location>
    </subcellularLocation>
</comment>
<reference evidence="9" key="1">
    <citation type="journal article" date="2014" name="Genome Announc.">
        <title>Draft genome sequence of Rhodosporidium toruloides CECT1137, an oleaginous yeast of biotechnological interest.</title>
        <authorList>
            <person name="Morin N."/>
            <person name="Calcas X."/>
            <person name="Devillers H."/>
            <person name="Durrens P."/>
            <person name="Sherman D.J."/>
            <person name="Nicaud J.-M."/>
            <person name="Neuveglise C."/>
        </authorList>
    </citation>
    <scope>NUCLEOTIDE SEQUENCE</scope>
    <source>
        <strain evidence="9">CECT1137</strain>
    </source>
</reference>
<dbReference type="InterPro" id="IPR036390">
    <property type="entry name" value="WH_DNA-bd_sf"/>
</dbReference>
<feature type="compositionally biased region" description="Basic and acidic residues" evidence="7">
    <location>
        <begin position="205"/>
        <end position="214"/>
    </location>
</feature>
<keyword evidence="4" id="KW-0963">Cytoplasm</keyword>
<sequence length="214" mass="23891">MYFLQFIPAADVALYAVITGLACFSRSALRSRVLANTNLRPFLDLEPYLRDIVRAFHDSQFKTGLELLAKYEACLLLDIHLAHHVKALVHSIRLGAIQAYFAPFASVSLSRMAAAFGWHEDYMQAAVAELVGSGMLKARIDSAKGVLVARMQDPRVETSKNALDEGKKMQKRAVANHLRMKLMQNDLVVKPARRSGGGRDQQLQYDDRSTTQVD</sequence>